<dbReference type="Proteomes" id="UP000184263">
    <property type="component" value="Unassembled WGS sequence"/>
</dbReference>
<accession>A0A1M6S3F8</accession>
<feature type="domain" description="TadE-like" evidence="2">
    <location>
        <begin position="6"/>
        <end position="48"/>
    </location>
</feature>
<dbReference type="OrthoDB" id="1669311at2"/>
<dbReference type="Pfam" id="PF07811">
    <property type="entry name" value="TadE"/>
    <property type="match status" value="1"/>
</dbReference>
<organism evidence="3 4">
    <name type="scientific">Selenomonas ruminantium</name>
    <dbReference type="NCBI Taxonomy" id="971"/>
    <lineage>
        <taxon>Bacteria</taxon>
        <taxon>Bacillati</taxon>
        <taxon>Bacillota</taxon>
        <taxon>Negativicutes</taxon>
        <taxon>Selenomonadales</taxon>
        <taxon>Selenomonadaceae</taxon>
        <taxon>Selenomonas</taxon>
    </lineage>
</organism>
<feature type="transmembrane region" description="Helical" evidence="1">
    <location>
        <begin position="12"/>
        <end position="34"/>
    </location>
</feature>
<keyword evidence="1" id="KW-0812">Transmembrane</keyword>
<reference evidence="3 4" key="1">
    <citation type="submission" date="2016-11" db="EMBL/GenBank/DDBJ databases">
        <authorList>
            <person name="Jaros S."/>
            <person name="Januszkiewicz K."/>
            <person name="Wedrychowicz H."/>
        </authorList>
    </citation>
    <scope>NUCLEOTIDE SEQUENCE [LARGE SCALE GENOMIC DNA]</scope>
    <source>
        <strain evidence="3 4">HD4</strain>
    </source>
</reference>
<keyword evidence="1" id="KW-1133">Transmembrane helix</keyword>
<gene>
    <name evidence="3" type="ORF">SAMN05216582_10397</name>
</gene>
<dbReference type="RefSeq" id="WP_073088223.1">
    <property type="nucleotide sequence ID" value="NZ_FRBC01000003.1"/>
</dbReference>
<dbReference type="InterPro" id="IPR012495">
    <property type="entry name" value="TadE-like_dom"/>
</dbReference>
<dbReference type="AlphaFoldDB" id="A0A1M6S3F8"/>
<evidence type="ECO:0000313" key="4">
    <source>
        <dbReference type="Proteomes" id="UP000184263"/>
    </source>
</evidence>
<evidence type="ECO:0000313" key="3">
    <source>
        <dbReference type="EMBL" id="SHK39384.1"/>
    </source>
</evidence>
<protein>
    <submittedName>
        <fullName evidence="3">TadE-like protein</fullName>
    </submittedName>
</protein>
<sequence length="143" mass="15441">MASQKGQSVVEFALIIPLFLSLILGMIYGGFAYADYLQYSTAVREAARDISLQKADKRAASVERLNGSNGNEYADPLTKLYHAEFSAAIESGADGDFVKVTVNFIRNDDVLGTIIPLPETLETLQCTMPLEKEIPGESSSGSS</sequence>
<proteinExistence type="predicted"/>
<name>A0A1M6S3F8_SELRU</name>
<evidence type="ECO:0000256" key="1">
    <source>
        <dbReference type="SAM" id="Phobius"/>
    </source>
</evidence>
<dbReference type="EMBL" id="FRBC01000003">
    <property type="protein sequence ID" value="SHK39384.1"/>
    <property type="molecule type" value="Genomic_DNA"/>
</dbReference>
<keyword evidence="1" id="KW-0472">Membrane</keyword>
<evidence type="ECO:0000259" key="2">
    <source>
        <dbReference type="Pfam" id="PF07811"/>
    </source>
</evidence>